<evidence type="ECO:0000313" key="2">
    <source>
        <dbReference type="Proteomes" id="UP000887116"/>
    </source>
</evidence>
<comment type="caution">
    <text evidence="1">The sequence shown here is derived from an EMBL/GenBank/DDBJ whole genome shotgun (WGS) entry which is preliminary data.</text>
</comment>
<sequence length="99" mass="11045">MKWMQSYGLTARLNSFRRYTNSEGSERAMLQMAFFCRLDKLPANRMRDSSPHSSLPEDPLIPSCSLSFPTSVQEFVSAGDSVNAGGVIFLNFTVMATLQ</sequence>
<keyword evidence="2" id="KW-1185">Reference proteome</keyword>
<protein>
    <submittedName>
        <fullName evidence="1">Uncharacterized protein</fullName>
    </submittedName>
</protein>
<reference evidence="1" key="1">
    <citation type="submission" date="2020-07" db="EMBL/GenBank/DDBJ databases">
        <title>Multicomponent nature underlies the extraordinary mechanical properties of spider dragline silk.</title>
        <authorList>
            <person name="Kono N."/>
            <person name="Nakamura H."/>
            <person name="Mori M."/>
            <person name="Yoshida Y."/>
            <person name="Ohtoshi R."/>
            <person name="Malay A.D."/>
            <person name="Moran D.A.P."/>
            <person name="Tomita M."/>
            <person name="Numata K."/>
            <person name="Arakawa K."/>
        </authorList>
    </citation>
    <scope>NUCLEOTIDE SEQUENCE</scope>
</reference>
<evidence type="ECO:0000313" key="1">
    <source>
        <dbReference type="EMBL" id="GFR31492.1"/>
    </source>
</evidence>
<gene>
    <name evidence="1" type="ORF">TNCT_689161</name>
</gene>
<dbReference type="Proteomes" id="UP000887116">
    <property type="component" value="Unassembled WGS sequence"/>
</dbReference>
<accession>A0A8X6M4C7</accession>
<proteinExistence type="predicted"/>
<dbReference type="AlphaFoldDB" id="A0A8X6M4C7"/>
<name>A0A8X6M4C7_TRICU</name>
<dbReference type="EMBL" id="BMAO01009544">
    <property type="protein sequence ID" value="GFR31492.1"/>
    <property type="molecule type" value="Genomic_DNA"/>
</dbReference>
<organism evidence="1 2">
    <name type="scientific">Trichonephila clavata</name>
    <name type="common">Joro spider</name>
    <name type="synonym">Nephila clavata</name>
    <dbReference type="NCBI Taxonomy" id="2740835"/>
    <lineage>
        <taxon>Eukaryota</taxon>
        <taxon>Metazoa</taxon>
        <taxon>Ecdysozoa</taxon>
        <taxon>Arthropoda</taxon>
        <taxon>Chelicerata</taxon>
        <taxon>Arachnida</taxon>
        <taxon>Araneae</taxon>
        <taxon>Araneomorphae</taxon>
        <taxon>Entelegynae</taxon>
        <taxon>Araneoidea</taxon>
        <taxon>Nephilidae</taxon>
        <taxon>Trichonephila</taxon>
    </lineage>
</organism>